<feature type="region of interest" description="Disordered" evidence="6">
    <location>
        <begin position="1"/>
        <end position="24"/>
    </location>
</feature>
<protein>
    <submittedName>
        <fullName evidence="8">YihY/virulence factor BrkB family protein</fullName>
    </submittedName>
</protein>
<feature type="transmembrane region" description="Helical" evidence="7">
    <location>
        <begin position="160"/>
        <end position="181"/>
    </location>
</feature>
<feature type="transmembrane region" description="Helical" evidence="7">
    <location>
        <begin position="118"/>
        <end position="139"/>
    </location>
</feature>
<keyword evidence="2" id="KW-1003">Cell membrane</keyword>
<keyword evidence="3 7" id="KW-0812">Transmembrane</keyword>
<evidence type="ECO:0000256" key="7">
    <source>
        <dbReference type="SAM" id="Phobius"/>
    </source>
</evidence>
<evidence type="ECO:0000256" key="1">
    <source>
        <dbReference type="ARBA" id="ARBA00004651"/>
    </source>
</evidence>
<proteinExistence type="predicted"/>
<comment type="subcellular location">
    <subcellularLocation>
        <location evidence="1">Cell membrane</location>
        <topology evidence="1">Multi-pass membrane protein</topology>
    </subcellularLocation>
</comment>
<sequence length="331" mass="34989">MTAISAGGDARSGDARGRQADSPRQIPARGWKDVLVRTVREFREDQISTAAAAAAFYAWLALIPAAIGAITVYGLVASPDQIANQIDELTASLSADVKSVITDPITAATSASGKGLSIGLILSLAAVLWSASGGMNGMIQAVNTAYDEKDERNFAKKRALAILMTLGAIVAFVVAILLVAVVPPVLDALKLGSFASGVVNVGRWVLLAVLMMFGLGLLYRYAPDRDNPKFRWVSWGAVVATVLWLIASAGFSFYVNNFGSYNKTYGALAGVIVLNLWLYISCLAILFGAELNAELEAQTKRDSTTGPEKPLGRRGARKADEVGPSTEGSFT</sequence>
<keyword evidence="9" id="KW-1185">Reference proteome</keyword>
<dbReference type="RefSeq" id="WP_345733167.1">
    <property type="nucleotide sequence ID" value="NZ_BAAAYN010000063.1"/>
</dbReference>
<comment type="caution">
    <text evidence="8">The sequence shown here is derived from an EMBL/GenBank/DDBJ whole genome shotgun (WGS) entry which is preliminary data.</text>
</comment>
<accession>A0ABP6T9W4</accession>
<evidence type="ECO:0000256" key="4">
    <source>
        <dbReference type="ARBA" id="ARBA00022989"/>
    </source>
</evidence>
<organism evidence="8 9">
    <name type="scientific">Cryptosporangium minutisporangium</name>
    <dbReference type="NCBI Taxonomy" id="113569"/>
    <lineage>
        <taxon>Bacteria</taxon>
        <taxon>Bacillati</taxon>
        <taxon>Actinomycetota</taxon>
        <taxon>Actinomycetes</taxon>
        <taxon>Cryptosporangiales</taxon>
        <taxon>Cryptosporangiaceae</taxon>
        <taxon>Cryptosporangium</taxon>
    </lineage>
</organism>
<evidence type="ECO:0000256" key="5">
    <source>
        <dbReference type="ARBA" id="ARBA00023136"/>
    </source>
</evidence>
<reference evidence="9" key="1">
    <citation type="journal article" date="2019" name="Int. J. Syst. Evol. Microbiol.">
        <title>The Global Catalogue of Microorganisms (GCM) 10K type strain sequencing project: providing services to taxonomists for standard genome sequencing and annotation.</title>
        <authorList>
            <consortium name="The Broad Institute Genomics Platform"/>
            <consortium name="The Broad Institute Genome Sequencing Center for Infectious Disease"/>
            <person name="Wu L."/>
            <person name="Ma J."/>
        </authorList>
    </citation>
    <scope>NUCLEOTIDE SEQUENCE [LARGE SCALE GENOMIC DNA]</scope>
    <source>
        <strain evidence="9">JCM 9458</strain>
    </source>
</reference>
<feature type="region of interest" description="Disordered" evidence="6">
    <location>
        <begin position="298"/>
        <end position="331"/>
    </location>
</feature>
<evidence type="ECO:0000256" key="3">
    <source>
        <dbReference type="ARBA" id="ARBA00022692"/>
    </source>
</evidence>
<dbReference type="InterPro" id="IPR017039">
    <property type="entry name" value="Virul_fac_BrkB"/>
</dbReference>
<evidence type="ECO:0000313" key="8">
    <source>
        <dbReference type="EMBL" id="GAA3397083.1"/>
    </source>
</evidence>
<feature type="transmembrane region" description="Helical" evidence="7">
    <location>
        <begin position="201"/>
        <end position="220"/>
    </location>
</feature>
<keyword evidence="4 7" id="KW-1133">Transmembrane helix</keyword>
<dbReference type="PANTHER" id="PTHR30213">
    <property type="entry name" value="INNER MEMBRANE PROTEIN YHJD"/>
    <property type="match status" value="1"/>
</dbReference>
<feature type="compositionally biased region" description="Basic and acidic residues" evidence="6">
    <location>
        <begin position="11"/>
        <end position="21"/>
    </location>
</feature>
<keyword evidence="5 7" id="KW-0472">Membrane</keyword>
<dbReference type="PANTHER" id="PTHR30213:SF0">
    <property type="entry name" value="UPF0761 MEMBRANE PROTEIN YIHY"/>
    <property type="match status" value="1"/>
</dbReference>
<dbReference type="EMBL" id="BAAAYN010000063">
    <property type="protein sequence ID" value="GAA3397083.1"/>
    <property type="molecule type" value="Genomic_DNA"/>
</dbReference>
<dbReference type="NCBIfam" id="TIGR00765">
    <property type="entry name" value="yihY_not_rbn"/>
    <property type="match status" value="1"/>
</dbReference>
<evidence type="ECO:0000256" key="2">
    <source>
        <dbReference type="ARBA" id="ARBA00022475"/>
    </source>
</evidence>
<dbReference type="Pfam" id="PF03631">
    <property type="entry name" value="Virul_fac_BrkB"/>
    <property type="match status" value="1"/>
</dbReference>
<gene>
    <name evidence="8" type="ORF">GCM10020369_76040</name>
</gene>
<dbReference type="Proteomes" id="UP001501676">
    <property type="component" value="Unassembled WGS sequence"/>
</dbReference>
<feature type="transmembrane region" description="Helical" evidence="7">
    <location>
        <begin position="232"/>
        <end position="255"/>
    </location>
</feature>
<name>A0ABP6T9W4_9ACTN</name>
<feature type="transmembrane region" description="Helical" evidence="7">
    <location>
        <begin position="50"/>
        <end position="76"/>
    </location>
</feature>
<dbReference type="PIRSF" id="PIRSF035875">
    <property type="entry name" value="RNase_BN"/>
    <property type="match status" value="1"/>
</dbReference>
<evidence type="ECO:0000313" key="9">
    <source>
        <dbReference type="Proteomes" id="UP001501676"/>
    </source>
</evidence>
<feature type="transmembrane region" description="Helical" evidence="7">
    <location>
        <begin position="267"/>
        <end position="291"/>
    </location>
</feature>
<evidence type="ECO:0000256" key="6">
    <source>
        <dbReference type="SAM" id="MobiDB-lite"/>
    </source>
</evidence>